<evidence type="ECO:0000313" key="2">
    <source>
        <dbReference type="Proteomes" id="UP001470230"/>
    </source>
</evidence>
<protein>
    <submittedName>
        <fullName evidence="1">Uncharacterized protein</fullName>
    </submittedName>
</protein>
<gene>
    <name evidence="1" type="ORF">M9Y10_041466</name>
</gene>
<dbReference type="EMBL" id="JAPFFF010000007">
    <property type="protein sequence ID" value="KAK8886007.1"/>
    <property type="molecule type" value="Genomic_DNA"/>
</dbReference>
<organism evidence="1 2">
    <name type="scientific">Tritrichomonas musculus</name>
    <dbReference type="NCBI Taxonomy" id="1915356"/>
    <lineage>
        <taxon>Eukaryota</taxon>
        <taxon>Metamonada</taxon>
        <taxon>Parabasalia</taxon>
        <taxon>Tritrichomonadida</taxon>
        <taxon>Tritrichomonadidae</taxon>
        <taxon>Tritrichomonas</taxon>
    </lineage>
</organism>
<comment type="caution">
    <text evidence="1">The sequence shown here is derived from an EMBL/GenBank/DDBJ whole genome shotgun (WGS) entry which is preliminary data.</text>
</comment>
<sequence length="514" mass="60106">MLEYKESNENDLNQQRYFIDSTGKEQSDQIKIFRDHYQQIFLVNPTESPQIFCSKLVDLTHQIEKLDEKFGDYYELHDYNLFKSVVGLLSCENYDVVFAVLTFLNKLLQFKGKIRTTLFETPIILRCIEIFSNHPGTLTPILLQMFTSICSKEIHSSDPNMPNNEGFKRIFSQISIVQINNILIQSLQNDANLNENEVNSIFSIFLYEISSFELQLDIQEFIINYISRQYNNENYYNYYHNIWTLSKMSNHQNSFPIIIFFQKQLHKFVIDMINNEKDKIIYPALNVVYQISKINISPDIEIPKIQSNLDKRIFLIATSQNPDGIFIYKESTRLAAFRALKSMITTIQYFQRTEQSSIEFVLETICGKEKYEDQVLRNFINFFNCSSFKMKNTLIEFITQFIISGSAVRGSLFIQFLINNGIIQVLFEAIESQDEFAQMQGIIAMRKLIKESKKHGCDGLFEIRAIELVNIEVIDDIIDNADDKVLSHKAKVLRSKLRHLPNKLFCQDIESDDL</sequence>
<dbReference type="SUPFAM" id="SSF48371">
    <property type="entry name" value="ARM repeat"/>
    <property type="match status" value="1"/>
</dbReference>
<proteinExistence type="predicted"/>
<dbReference type="Proteomes" id="UP001470230">
    <property type="component" value="Unassembled WGS sequence"/>
</dbReference>
<accession>A0ABR2K676</accession>
<evidence type="ECO:0000313" key="1">
    <source>
        <dbReference type="EMBL" id="KAK8886007.1"/>
    </source>
</evidence>
<name>A0ABR2K676_9EUKA</name>
<reference evidence="1 2" key="1">
    <citation type="submission" date="2024-04" db="EMBL/GenBank/DDBJ databases">
        <title>Tritrichomonas musculus Genome.</title>
        <authorList>
            <person name="Alves-Ferreira E."/>
            <person name="Grigg M."/>
            <person name="Lorenzi H."/>
            <person name="Galac M."/>
        </authorList>
    </citation>
    <scope>NUCLEOTIDE SEQUENCE [LARGE SCALE GENOMIC DNA]</scope>
    <source>
        <strain evidence="1 2">EAF2021</strain>
    </source>
</reference>
<dbReference type="InterPro" id="IPR011989">
    <property type="entry name" value="ARM-like"/>
</dbReference>
<dbReference type="InterPro" id="IPR016024">
    <property type="entry name" value="ARM-type_fold"/>
</dbReference>
<keyword evidence="2" id="KW-1185">Reference proteome</keyword>
<dbReference type="Gene3D" id="1.25.10.10">
    <property type="entry name" value="Leucine-rich Repeat Variant"/>
    <property type="match status" value="1"/>
</dbReference>